<dbReference type="KEGG" id="nall:PP769_09740"/>
<sequence length="47" mass="5038">MTIRGVVSLSGRTRFQVIVLEGAQTAREIPGVIAVNTQNVRLEAGND</sequence>
<accession>A0AA96JTZ1</accession>
<dbReference type="Proteomes" id="UP001302719">
    <property type="component" value="Chromosome"/>
</dbReference>
<gene>
    <name evidence="1" type="ORF">PP769_09740</name>
</gene>
<protein>
    <recommendedName>
        <fullName evidence="3">BON domain-containing protein</fullName>
    </recommendedName>
</protein>
<evidence type="ECO:0008006" key="3">
    <source>
        <dbReference type="Google" id="ProtNLM"/>
    </source>
</evidence>
<name>A0AA96JTZ1_9BACT</name>
<dbReference type="AlphaFoldDB" id="A0AA96JTZ1"/>
<evidence type="ECO:0000313" key="2">
    <source>
        <dbReference type="Proteomes" id="UP001302719"/>
    </source>
</evidence>
<evidence type="ECO:0000313" key="1">
    <source>
        <dbReference type="EMBL" id="WNM60118.1"/>
    </source>
</evidence>
<keyword evidence="2" id="KW-1185">Reference proteome</keyword>
<reference evidence="1 2" key="1">
    <citation type="submission" date="2023-01" db="EMBL/GenBank/DDBJ databases">
        <title>Cultivation and genomic characterization of new, ubiquitous marine nitrite-oxidizing bacteria from the Nitrospirales.</title>
        <authorList>
            <person name="Mueller A.J."/>
            <person name="Daebeler A."/>
            <person name="Herbold C.W."/>
            <person name="Kirkegaard R.H."/>
            <person name="Daims H."/>
        </authorList>
    </citation>
    <scope>NUCLEOTIDE SEQUENCE [LARGE SCALE GENOMIC DNA]</scope>
    <source>
        <strain evidence="1 2">VA</strain>
    </source>
</reference>
<proteinExistence type="predicted"/>
<dbReference type="EMBL" id="CP116967">
    <property type="protein sequence ID" value="WNM60118.1"/>
    <property type="molecule type" value="Genomic_DNA"/>
</dbReference>
<organism evidence="1 2">
    <name type="scientific">Candidatus Nitrospira allomarina</name>
    <dbReference type="NCBI Taxonomy" id="3020900"/>
    <lineage>
        <taxon>Bacteria</taxon>
        <taxon>Pseudomonadati</taxon>
        <taxon>Nitrospirota</taxon>
        <taxon>Nitrospiria</taxon>
        <taxon>Nitrospirales</taxon>
        <taxon>Nitrospiraceae</taxon>
        <taxon>Nitrospira</taxon>
    </lineage>
</organism>